<dbReference type="InterPro" id="IPR044532">
    <property type="entry name" value="BRX-like"/>
</dbReference>
<feature type="domain" description="BRX" evidence="5">
    <location>
        <begin position="152"/>
        <end position="207"/>
    </location>
</feature>
<name>A0A0K9NZZ3_ZOSMR</name>
<dbReference type="Pfam" id="PF08381">
    <property type="entry name" value="BRX"/>
    <property type="match status" value="2"/>
</dbReference>
<dbReference type="OrthoDB" id="10250282at2759"/>
<dbReference type="OMA" id="PLNNECP"/>
<evidence type="ECO:0000256" key="3">
    <source>
        <dbReference type="ARBA" id="ARBA00023242"/>
    </source>
</evidence>
<accession>A0A0K9NZZ3</accession>
<dbReference type="Proteomes" id="UP000036987">
    <property type="component" value="Unassembled WGS sequence"/>
</dbReference>
<comment type="similarity">
    <text evidence="2">Belongs to the BRX family.</text>
</comment>
<keyword evidence="7" id="KW-1185">Reference proteome</keyword>
<feature type="region of interest" description="Disordered" evidence="4">
    <location>
        <begin position="15"/>
        <end position="42"/>
    </location>
</feature>
<comment type="caution">
    <text evidence="6">The sequence shown here is derived from an EMBL/GenBank/DDBJ whole genome shotgun (WGS) entry which is preliminary data.</text>
</comment>
<evidence type="ECO:0000313" key="6">
    <source>
        <dbReference type="EMBL" id="KMZ62289.1"/>
    </source>
</evidence>
<dbReference type="Pfam" id="PF13713">
    <property type="entry name" value="BRX_N"/>
    <property type="match status" value="1"/>
</dbReference>
<dbReference type="AlphaFoldDB" id="A0A0K9NZZ3"/>
<sequence>MLTCIACTKQIAAGAGNGAGGESSLHDSETDDPNDTPNTGHAVKTLTSQIKDMALKASGAYRHCGSKPCSGSTGHHHRSHRYVESEKFHYSYRRAGEANSSSSTPRVICFGDIRSGRGLSSAEGTPSMSGRTDGGGSCGGLGVFLPDEEVPKEWVAQVEPGVLITFFSLSGGGNDLKRIRFSREMFNKWQAQRWWEENADKVMELYNVQRLNRQALPVPTPLRSEEALSIQNSRLAPTPNLSSTSGGAKTETSSMDASARTTSSSHDELSVSNASDQETEWVEQDEPGVYITIRALPGGAKELRRVRFNRERFGEMHARLWWEENRARIHEQYL</sequence>
<evidence type="ECO:0000256" key="4">
    <source>
        <dbReference type="SAM" id="MobiDB-lite"/>
    </source>
</evidence>
<dbReference type="GO" id="GO:0005634">
    <property type="term" value="C:nucleus"/>
    <property type="evidence" value="ECO:0007669"/>
    <property type="project" value="UniProtKB-SubCell"/>
</dbReference>
<organism evidence="6 7">
    <name type="scientific">Zostera marina</name>
    <name type="common">Eelgrass</name>
    <dbReference type="NCBI Taxonomy" id="29655"/>
    <lineage>
        <taxon>Eukaryota</taxon>
        <taxon>Viridiplantae</taxon>
        <taxon>Streptophyta</taxon>
        <taxon>Embryophyta</taxon>
        <taxon>Tracheophyta</taxon>
        <taxon>Spermatophyta</taxon>
        <taxon>Magnoliopsida</taxon>
        <taxon>Liliopsida</taxon>
        <taxon>Zosteraceae</taxon>
        <taxon>Zostera</taxon>
    </lineage>
</organism>
<evidence type="ECO:0000313" key="7">
    <source>
        <dbReference type="Proteomes" id="UP000036987"/>
    </source>
</evidence>
<dbReference type="PANTHER" id="PTHR46058">
    <property type="entry name" value="PROTEIN BREVIS RADIX-LIKE 1"/>
    <property type="match status" value="1"/>
</dbReference>
<proteinExistence type="inferred from homology"/>
<reference evidence="7" key="1">
    <citation type="journal article" date="2016" name="Nature">
        <title>The genome of the seagrass Zostera marina reveals angiosperm adaptation to the sea.</title>
        <authorList>
            <person name="Olsen J.L."/>
            <person name="Rouze P."/>
            <person name="Verhelst B."/>
            <person name="Lin Y.-C."/>
            <person name="Bayer T."/>
            <person name="Collen J."/>
            <person name="Dattolo E."/>
            <person name="De Paoli E."/>
            <person name="Dittami S."/>
            <person name="Maumus F."/>
            <person name="Michel G."/>
            <person name="Kersting A."/>
            <person name="Lauritano C."/>
            <person name="Lohaus R."/>
            <person name="Toepel M."/>
            <person name="Tonon T."/>
            <person name="Vanneste K."/>
            <person name="Amirebrahimi M."/>
            <person name="Brakel J."/>
            <person name="Bostroem C."/>
            <person name="Chovatia M."/>
            <person name="Grimwood J."/>
            <person name="Jenkins J.W."/>
            <person name="Jueterbock A."/>
            <person name="Mraz A."/>
            <person name="Stam W.T."/>
            <person name="Tice H."/>
            <person name="Bornberg-Bauer E."/>
            <person name="Green P.J."/>
            <person name="Pearson G.A."/>
            <person name="Procaccini G."/>
            <person name="Duarte C.M."/>
            <person name="Schmutz J."/>
            <person name="Reusch T.B.H."/>
            <person name="Van de Peer Y."/>
        </authorList>
    </citation>
    <scope>NUCLEOTIDE SEQUENCE [LARGE SCALE GENOMIC DNA]</scope>
    <source>
        <strain evidence="7">cv. Finnish</strain>
    </source>
</reference>
<dbReference type="EMBL" id="LFYR01001385">
    <property type="protein sequence ID" value="KMZ62289.1"/>
    <property type="molecule type" value="Genomic_DNA"/>
</dbReference>
<feature type="region of interest" description="Disordered" evidence="4">
    <location>
        <begin position="230"/>
        <end position="283"/>
    </location>
</feature>
<comment type="subcellular location">
    <subcellularLocation>
        <location evidence="1">Nucleus</location>
    </subcellularLocation>
</comment>
<dbReference type="InterPro" id="IPR013591">
    <property type="entry name" value="Brevis_radix_dom"/>
</dbReference>
<dbReference type="PANTHER" id="PTHR46058:SF2">
    <property type="entry name" value="PROTEIN BREVIS RADIX-LIKE 3"/>
    <property type="match status" value="1"/>
</dbReference>
<keyword evidence="3" id="KW-0539">Nucleus</keyword>
<evidence type="ECO:0000256" key="2">
    <source>
        <dbReference type="ARBA" id="ARBA00009057"/>
    </source>
</evidence>
<evidence type="ECO:0000259" key="5">
    <source>
        <dbReference type="PROSITE" id="PS51514"/>
    </source>
</evidence>
<feature type="compositionally biased region" description="Polar residues" evidence="4">
    <location>
        <begin position="230"/>
        <end position="276"/>
    </location>
</feature>
<evidence type="ECO:0000256" key="1">
    <source>
        <dbReference type="ARBA" id="ARBA00004123"/>
    </source>
</evidence>
<dbReference type="InterPro" id="IPR027988">
    <property type="entry name" value="BRX_N"/>
</dbReference>
<dbReference type="PROSITE" id="PS51514">
    <property type="entry name" value="BRX"/>
    <property type="match status" value="2"/>
</dbReference>
<protein>
    <submittedName>
        <fullName evidence="6">Protein Brevis radix-like 2</fullName>
    </submittedName>
</protein>
<gene>
    <name evidence="6" type="ORF">ZOSMA_477G00020</name>
</gene>
<feature type="domain" description="BRX" evidence="5">
    <location>
        <begin position="279"/>
        <end position="334"/>
    </location>
</feature>